<evidence type="ECO:0000256" key="2">
    <source>
        <dbReference type="ARBA" id="ARBA00022801"/>
    </source>
</evidence>
<reference evidence="5 6" key="1">
    <citation type="submission" date="2020-08" db="EMBL/GenBank/DDBJ databases">
        <title>Whole genome shotgun sequence of Actinoplanes ianthinogenes NBRC 13996.</title>
        <authorList>
            <person name="Komaki H."/>
            <person name="Tamura T."/>
        </authorList>
    </citation>
    <scope>NUCLEOTIDE SEQUENCE [LARGE SCALE GENOMIC DNA]</scope>
    <source>
        <strain evidence="5 6">NBRC 13996</strain>
    </source>
</reference>
<dbReference type="Proteomes" id="UP000676967">
    <property type="component" value="Chromosome"/>
</dbReference>
<dbReference type="RefSeq" id="WP_189333196.1">
    <property type="nucleotide sequence ID" value="NZ_AP023356.1"/>
</dbReference>
<keyword evidence="6" id="KW-1185">Reference proteome</keyword>
<dbReference type="Gene3D" id="3.40.1360.10">
    <property type="match status" value="1"/>
</dbReference>
<dbReference type="PANTHER" id="PTHR35372">
    <property type="entry name" value="ATP BINDING PROTEIN-RELATED"/>
    <property type="match status" value="1"/>
</dbReference>
<accession>A0ABN6CBJ9</accession>
<name>A0ABN6CBJ9_9ACTN</name>
<dbReference type="InterPro" id="IPR006500">
    <property type="entry name" value="Helicase_put_C_phage/plasmid"/>
</dbReference>
<keyword evidence="2" id="KW-0378">Hydrolase</keyword>
<dbReference type="CDD" id="cd01029">
    <property type="entry name" value="TOPRIM_primases"/>
    <property type="match status" value="1"/>
</dbReference>
<dbReference type="Pfam" id="PF08706">
    <property type="entry name" value="D5_N"/>
    <property type="match status" value="1"/>
</dbReference>
<evidence type="ECO:0000256" key="1">
    <source>
        <dbReference type="ARBA" id="ARBA00022741"/>
    </source>
</evidence>
<dbReference type="Pfam" id="PF19263">
    <property type="entry name" value="DUF5906"/>
    <property type="match status" value="1"/>
</dbReference>
<dbReference type="Gene3D" id="3.40.50.300">
    <property type="entry name" value="P-loop containing nucleotide triphosphate hydrolases"/>
    <property type="match status" value="1"/>
</dbReference>
<dbReference type="InterPro" id="IPR051620">
    <property type="entry name" value="ORF904-like_C"/>
</dbReference>
<evidence type="ECO:0000256" key="3">
    <source>
        <dbReference type="ARBA" id="ARBA00022840"/>
    </source>
</evidence>
<feature type="domain" description="SF3 helicase" evidence="4">
    <location>
        <begin position="508"/>
        <end position="667"/>
    </location>
</feature>
<dbReference type="SMART" id="SM00885">
    <property type="entry name" value="D5_N"/>
    <property type="match status" value="1"/>
</dbReference>
<evidence type="ECO:0000313" key="5">
    <source>
        <dbReference type="EMBL" id="BCJ41697.1"/>
    </source>
</evidence>
<dbReference type="EMBL" id="AP023356">
    <property type="protein sequence ID" value="BCJ41697.1"/>
    <property type="molecule type" value="Genomic_DNA"/>
</dbReference>
<dbReference type="InterPro" id="IPR045455">
    <property type="entry name" value="NrS-1_pol-like_helicase"/>
</dbReference>
<dbReference type="PANTHER" id="PTHR35372:SF2">
    <property type="entry name" value="SF3 HELICASE DOMAIN-CONTAINING PROTEIN"/>
    <property type="match status" value="1"/>
</dbReference>
<proteinExistence type="predicted"/>
<keyword evidence="3" id="KW-0067">ATP-binding</keyword>
<dbReference type="SUPFAM" id="SSF56731">
    <property type="entry name" value="DNA primase core"/>
    <property type="match status" value="1"/>
</dbReference>
<dbReference type="NCBIfam" id="TIGR01613">
    <property type="entry name" value="primase_Cterm"/>
    <property type="match status" value="1"/>
</dbReference>
<sequence>MTLDDLLGRFAEVVEERDGWVVPCPAHSDSRPSLRIAVSETGRVLLKCRAGCHSAKVVESLGLTWAELAAVEPGEIRARATSTATPAGPAEIAALAADLDRWAANLISGGEEEAYAYARDRFGLDAADCHRLGLGYAVGLGGGPRLVVPFRDELGVPRGYQARALDPKARVRWLGAKSPEGASWAKVGWLPGESGWAEVLVTEGPGDGLTACAVGYDVILVRGAGLAGSVAADIVRMAGGRPIVVCGDADSSGDAFSRTLTAELAKRGEHVRRVRPPRDGDDLTAWREHNPATFATDLTRAVSTAPALGGVAARVDAFSDADLTEVASARRLKTHFESLGSGVRYSPEAGFFLLRHGVWRPDRLDEVRTAAQDVAGDLWNEAAELVAELEAIEAAGDPSGEAKKLRGRVVAVKQFAKAANSKKGIDAMVRELQALRGVAADLADFDKDPHLLACRNGVVDLRTGELLPHDPAYLLTRRIDLDFDPAATAPRWERFMDEIFPDPIRHAGLPAYMRRLVGYGITGLTTEQCFAVFWGKGANGKSVFTDTLTEVFREIVVTTPFSTFEEKPSGGIPNDLAALKGSRLVMASEGEQGRPMAEAVLKRVTGRDSISARFMRKEFFEFKPTFLLMLATNFRPQFRGQDEGLWRRVKLIPFERYFAPEERDHKLGDKLLAEAQGILAWAVRGAVEWFREGLADPLPIVDATREYRQTSDALAGVLPGVLVFDDDAKITGKVAFEAYLGWVEEENLPSKEVWTRRTFFAALEERGAGKRKDRAGVYFTGIRLARSSDHIAEEKVAEERTPAGALAHSPVATISAPSLSDELSEV</sequence>
<evidence type="ECO:0000313" key="6">
    <source>
        <dbReference type="Proteomes" id="UP000676967"/>
    </source>
</evidence>
<keyword evidence="1" id="KW-0547">Nucleotide-binding</keyword>
<dbReference type="InterPro" id="IPR014818">
    <property type="entry name" value="Phage/plasmid_primase_P4_C"/>
</dbReference>
<organism evidence="5 6">
    <name type="scientific">Actinoplanes ianthinogenes</name>
    <dbReference type="NCBI Taxonomy" id="122358"/>
    <lineage>
        <taxon>Bacteria</taxon>
        <taxon>Bacillati</taxon>
        <taxon>Actinomycetota</taxon>
        <taxon>Actinomycetes</taxon>
        <taxon>Micromonosporales</taxon>
        <taxon>Micromonosporaceae</taxon>
        <taxon>Actinoplanes</taxon>
    </lineage>
</organism>
<dbReference type="InterPro" id="IPR027417">
    <property type="entry name" value="P-loop_NTPase"/>
</dbReference>
<protein>
    <recommendedName>
        <fullName evidence="4">SF3 helicase domain-containing protein</fullName>
    </recommendedName>
</protein>
<dbReference type="InterPro" id="IPR034154">
    <property type="entry name" value="TOPRIM_DnaG/twinkle"/>
</dbReference>
<gene>
    <name evidence="5" type="ORF">Aiant_23540</name>
</gene>
<evidence type="ECO:0000259" key="4">
    <source>
        <dbReference type="PROSITE" id="PS51206"/>
    </source>
</evidence>
<dbReference type="SUPFAM" id="SSF52540">
    <property type="entry name" value="P-loop containing nucleoside triphosphate hydrolases"/>
    <property type="match status" value="1"/>
</dbReference>
<dbReference type="InterPro" id="IPR014015">
    <property type="entry name" value="Helicase_SF3_DNA-vir"/>
</dbReference>
<dbReference type="PROSITE" id="PS51206">
    <property type="entry name" value="SF3_HELICASE_1"/>
    <property type="match status" value="1"/>
</dbReference>